<dbReference type="Pfam" id="PF02698">
    <property type="entry name" value="DUF218"/>
    <property type="match status" value="1"/>
</dbReference>
<dbReference type="Gene3D" id="3.40.50.620">
    <property type="entry name" value="HUPs"/>
    <property type="match status" value="1"/>
</dbReference>
<dbReference type="EMBL" id="JBBLZC010000012">
    <property type="protein sequence ID" value="MEK0084064.1"/>
    <property type="molecule type" value="Genomic_DNA"/>
</dbReference>
<comment type="caution">
    <text evidence="3">The sequence shown here is derived from an EMBL/GenBank/DDBJ whole genome shotgun (WGS) entry which is preliminary data.</text>
</comment>
<dbReference type="CDD" id="cd06259">
    <property type="entry name" value="YdcF-like"/>
    <property type="match status" value="1"/>
</dbReference>
<dbReference type="PANTHER" id="PTHR30336:SF4">
    <property type="entry name" value="ENVELOPE BIOGENESIS FACTOR ELYC"/>
    <property type="match status" value="1"/>
</dbReference>
<organism evidence="3 4">
    <name type="scientific">Benzoatithermus flavus</name>
    <dbReference type="NCBI Taxonomy" id="3108223"/>
    <lineage>
        <taxon>Bacteria</taxon>
        <taxon>Pseudomonadati</taxon>
        <taxon>Pseudomonadota</taxon>
        <taxon>Alphaproteobacteria</taxon>
        <taxon>Geminicoccales</taxon>
        <taxon>Geminicoccaceae</taxon>
        <taxon>Benzoatithermus</taxon>
    </lineage>
</organism>
<dbReference type="PANTHER" id="PTHR30336">
    <property type="entry name" value="INNER MEMBRANE PROTEIN, PROBABLE PERMEASE"/>
    <property type="match status" value="1"/>
</dbReference>
<reference evidence="3 4" key="1">
    <citation type="submission" date="2024-01" db="EMBL/GenBank/DDBJ databases">
        <title>Multi-omics insights into the function and evolution of sodium benzoate biodegradation pathways in Benzoatithermus flavus gen. nov., sp. nov. from hot spring.</title>
        <authorList>
            <person name="Hu C.-J."/>
            <person name="Li W.-J."/>
        </authorList>
    </citation>
    <scope>NUCLEOTIDE SEQUENCE [LARGE SCALE GENOMIC DNA]</scope>
    <source>
        <strain evidence="3 4">SYSU G07066</strain>
    </source>
</reference>
<accession>A0ABU8XT23</accession>
<feature type="transmembrane region" description="Helical" evidence="1">
    <location>
        <begin position="12"/>
        <end position="33"/>
    </location>
</feature>
<dbReference type="RefSeq" id="WP_418159912.1">
    <property type="nucleotide sequence ID" value="NZ_JBBLZC010000012.1"/>
</dbReference>
<evidence type="ECO:0000313" key="3">
    <source>
        <dbReference type="EMBL" id="MEK0084064.1"/>
    </source>
</evidence>
<protein>
    <submittedName>
        <fullName evidence="3">YdcF family protein</fullName>
    </submittedName>
</protein>
<proteinExistence type="predicted"/>
<evidence type="ECO:0000313" key="4">
    <source>
        <dbReference type="Proteomes" id="UP001375743"/>
    </source>
</evidence>
<keyword evidence="1" id="KW-1133">Transmembrane helix</keyword>
<dbReference type="Proteomes" id="UP001375743">
    <property type="component" value="Unassembled WGS sequence"/>
</dbReference>
<sequence>MAFVLGKLVWLVLRPSSLLLLLALLGLFGCRLGRAWGVRLLAASLLALAACALLPVGQWLTVPLENRFPRPGGLPGHVDGVVFLGGGIDGAVTRARGLPSFGDTMERFAAIPELARRLPDARLIFTGGTAWNDRGADDPEAATIARFLADQGLPEGRVTLEDRARSTRENALFTLTLARPAPGQRWLLVTSARHMPRAMGVFRRAGWPGLEAWPVDYRTTGSLRLLAEPLASERLRELDEAVYEWYGLLYYRLLGYTDTLFPAPEGDPLPPSGA</sequence>
<feature type="transmembrane region" description="Helical" evidence="1">
    <location>
        <begin position="40"/>
        <end position="60"/>
    </location>
</feature>
<keyword evidence="1" id="KW-0812">Transmembrane</keyword>
<feature type="domain" description="DUF218" evidence="2">
    <location>
        <begin position="79"/>
        <end position="247"/>
    </location>
</feature>
<evidence type="ECO:0000259" key="2">
    <source>
        <dbReference type="Pfam" id="PF02698"/>
    </source>
</evidence>
<gene>
    <name evidence="3" type="ORF">U1T56_12945</name>
</gene>
<dbReference type="InterPro" id="IPR003848">
    <property type="entry name" value="DUF218"/>
</dbReference>
<evidence type="ECO:0000256" key="1">
    <source>
        <dbReference type="SAM" id="Phobius"/>
    </source>
</evidence>
<keyword evidence="1" id="KW-0472">Membrane</keyword>
<dbReference type="PROSITE" id="PS51257">
    <property type="entry name" value="PROKAR_LIPOPROTEIN"/>
    <property type="match status" value="1"/>
</dbReference>
<dbReference type="InterPro" id="IPR014729">
    <property type="entry name" value="Rossmann-like_a/b/a_fold"/>
</dbReference>
<keyword evidence="4" id="KW-1185">Reference proteome</keyword>
<dbReference type="InterPro" id="IPR051599">
    <property type="entry name" value="Cell_Envelope_Assoc"/>
</dbReference>
<name>A0ABU8XT23_9PROT</name>